<accession>A0ABQ0BI87</accession>
<protein>
    <submittedName>
        <fullName evidence="1">Uncharacterized protein</fullName>
    </submittedName>
</protein>
<evidence type="ECO:0000313" key="1">
    <source>
        <dbReference type="EMBL" id="GAA6411164.1"/>
    </source>
</evidence>
<name>A0ABQ0BI87_9FIRM</name>
<keyword evidence="2" id="KW-1185">Reference proteome</keyword>
<organism evidence="1 2">
    <name type="scientific">Blautia hominis</name>
    <dbReference type="NCBI Taxonomy" id="2025493"/>
    <lineage>
        <taxon>Bacteria</taxon>
        <taxon>Bacillati</taxon>
        <taxon>Bacillota</taxon>
        <taxon>Clostridia</taxon>
        <taxon>Lachnospirales</taxon>
        <taxon>Lachnospiraceae</taxon>
        <taxon>Blautia</taxon>
    </lineage>
</organism>
<evidence type="ECO:0000313" key="2">
    <source>
        <dbReference type="Proteomes" id="UP001600943"/>
    </source>
</evidence>
<dbReference type="Proteomes" id="UP001600943">
    <property type="component" value="Unassembled WGS sequence"/>
</dbReference>
<comment type="caution">
    <text evidence="1">The sequence shown here is derived from an EMBL/GenBank/DDBJ whole genome shotgun (WGS) entry which is preliminary data.</text>
</comment>
<reference evidence="1 2" key="1">
    <citation type="submission" date="2024-04" db="EMBL/GenBank/DDBJ databases">
        <title>Defined microbial consortia suppress multidrug-resistant proinflammatory Enterobacteriaceae via ecological control.</title>
        <authorList>
            <person name="Furuichi M."/>
            <person name="Kawaguchi T."/>
            <person name="Pust M."/>
            <person name="Yasuma K."/>
            <person name="Plichta D."/>
            <person name="Hasegawa N."/>
            <person name="Ohya T."/>
            <person name="Bhattarai S."/>
            <person name="Sasajima S."/>
            <person name="Aoto Y."/>
            <person name="Tuganbaev T."/>
            <person name="Yaginuma M."/>
            <person name="Ueda M."/>
            <person name="Okahashi N."/>
            <person name="Amafuji K."/>
            <person name="Kiridooshi Y."/>
            <person name="Sugita K."/>
            <person name="Strazar M."/>
            <person name="Skelly A."/>
            <person name="Suda W."/>
            <person name="Hattori M."/>
            <person name="Nakamoto N."/>
            <person name="Caballero S."/>
            <person name="Norman J."/>
            <person name="Olle B."/>
            <person name="Tanoue T."/>
            <person name="Arita M."/>
            <person name="Bucci V."/>
            <person name="Atarashi K."/>
            <person name="Xavier R."/>
            <person name="Honda K."/>
        </authorList>
    </citation>
    <scope>NUCLEOTIDE SEQUENCE [LARGE SCALE GENOMIC DNA]</scope>
    <source>
        <strain evidence="2">k04-0078-D8-1</strain>
    </source>
</reference>
<proteinExistence type="predicted"/>
<sequence>MSSGFFTGWFTEGLPLSGALNNYVYVESKEMRAEYEGLEISTKALYLHFMRAMMAKATLVLRVYVS</sequence>
<dbReference type="EMBL" id="BAABYW010000002">
    <property type="protein sequence ID" value="GAA6411164.1"/>
    <property type="molecule type" value="Genomic_DNA"/>
</dbReference>
<gene>
    <name evidence="1" type="ORF">K040078D81_52810</name>
</gene>